<dbReference type="AlphaFoldDB" id="A0A432YSA5"/>
<dbReference type="Proteomes" id="UP000288361">
    <property type="component" value="Unassembled WGS sequence"/>
</dbReference>
<sequence>MLVRLWKFINRTWRRLATGLCFAIFGIGGVILSLTALPALKLISAGNEELRQARARRLVQLTFRWFIGVMKWTGVFNFDFKAVEQLKQVKGQVIIANHPCLIDVVALISFVPNPDCVVKSHLWKNPFMKGVIKSTGYLSNEDPDELVKDCQESLEQGCNLIIFPEGTRTTPGEMIRFQRGAAHLALRTKAKVTALWVNCSPVTLIKNEMWYQAPKEKPTLSVHYLKEIDTQAYRDEEKLSIAARHLTRDLQNFYEKVLEDDRQSENRDQAVDYRVAGS</sequence>
<evidence type="ECO:0000313" key="6">
    <source>
        <dbReference type="EMBL" id="RUO64462.1"/>
    </source>
</evidence>
<feature type="transmembrane region" description="Helical" evidence="4">
    <location>
        <begin position="20"/>
        <end position="40"/>
    </location>
</feature>
<comment type="pathway">
    <text evidence="1">Lipid metabolism.</text>
</comment>
<keyword evidence="2 6" id="KW-0808">Transferase</keyword>
<dbReference type="PANTHER" id="PTHR10434:SF66">
    <property type="entry name" value="PHOSPHOLIPID_GLYCEROL ACYLTRANSFERASE DOMAIN-CONTAINING PROTEIN"/>
    <property type="match status" value="1"/>
</dbReference>
<comment type="caution">
    <text evidence="6">The sequence shown here is derived from an EMBL/GenBank/DDBJ whole genome shotgun (WGS) entry which is preliminary data.</text>
</comment>
<evidence type="ECO:0000256" key="2">
    <source>
        <dbReference type="ARBA" id="ARBA00022679"/>
    </source>
</evidence>
<evidence type="ECO:0000256" key="4">
    <source>
        <dbReference type="SAM" id="Phobius"/>
    </source>
</evidence>
<gene>
    <name evidence="6" type="ORF">CWI73_07145</name>
</gene>
<dbReference type="Pfam" id="PF01553">
    <property type="entry name" value="Acyltransferase"/>
    <property type="match status" value="1"/>
</dbReference>
<name>A0A432YSA5_9GAMM</name>
<keyword evidence="4" id="KW-0812">Transmembrane</keyword>
<proteinExistence type="predicted"/>
<dbReference type="GO" id="GO:0006654">
    <property type="term" value="P:phosphatidic acid biosynthetic process"/>
    <property type="evidence" value="ECO:0007669"/>
    <property type="project" value="TreeGrafter"/>
</dbReference>
<organism evidence="6 7">
    <name type="scientific">Idiomarina piscisalsi</name>
    <dbReference type="NCBI Taxonomy" id="1096243"/>
    <lineage>
        <taxon>Bacteria</taxon>
        <taxon>Pseudomonadati</taxon>
        <taxon>Pseudomonadota</taxon>
        <taxon>Gammaproteobacteria</taxon>
        <taxon>Alteromonadales</taxon>
        <taxon>Idiomarinaceae</taxon>
        <taxon>Idiomarina</taxon>
    </lineage>
</organism>
<reference evidence="6 7" key="1">
    <citation type="journal article" date="2011" name="Front. Microbiol.">
        <title>Genomic signatures of strain selection and enhancement in Bacillus atrophaeus var. globigii, a historical biowarfare simulant.</title>
        <authorList>
            <person name="Gibbons H.S."/>
            <person name="Broomall S.M."/>
            <person name="McNew L.A."/>
            <person name="Daligault H."/>
            <person name="Chapman C."/>
            <person name="Bruce D."/>
            <person name="Karavis M."/>
            <person name="Krepps M."/>
            <person name="McGregor P.A."/>
            <person name="Hong C."/>
            <person name="Park K.H."/>
            <person name="Akmal A."/>
            <person name="Feldman A."/>
            <person name="Lin J.S."/>
            <person name="Chang W.E."/>
            <person name="Higgs B.W."/>
            <person name="Demirev P."/>
            <person name="Lindquist J."/>
            <person name="Liem A."/>
            <person name="Fochler E."/>
            <person name="Read T.D."/>
            <person name="Tapia R."/>
            <person name="Johnson S."/>
            <person name="Bishop-Lilly K.A."/>
            <person name="Detter C."/>
            <person name="Han C."/>
            <person name="Sozhamannan S."/>
            <person name="Rosenzweig C.N."/>
            <person name="Skowronski E.W."/>
        </authorList>
    </citation>
    <scope>NUCLEOTIDE SEQUENCE [LARGE SCALE GENOMIC DNA]</scope>
    <source>
        <strain evidence="6 7">TPS4-2</strain>
    </source>
</reference>
<evidence type="ECO:0000256" key="1">
    <source>
        <dbReference type="ARBA" id="ARBA00005189"/>
    </source>
</evidence>
<dbReference type="GO" id="GO:0003841">
    <property type="term" value="F:1-acylglycerol-3-phosphate O-acyltransferase activity"/>
    <property type="evidence" value="ECO:0007669"/>
    <property type="project" value="TreeGrafter"/>
</dbReference>
<dbReference type="PANTHER" id="PTHR10434">
    <property type="entry name" value="1-ACYL-SN-GLYCEROL-3-PHOSPHATE ACYLTRANSFERASE"/>
    <property type="match status" value="1"/>
</dbReference>
<dbReference type="InterPro" id="IPR002123">
    <property type="entry name" value="Plipid/glycerol_acylTrfase"/>
</dbReference>
<dbReference type="CDD" id="cd07989">
    <property type="entry name" value="LPLAT_AGPAT-like"/>
    <property type="match status" value="1"/>
</dbReference>
<evidence type="ECO:0000256" key="3">
    <source>
        <dbReference type="ARBA" id="ARBA00023315"/>
    </source>
</evidence>
<dbReference type="SMART" id="SM00563">
    <property type="entry name" value="PlsC"/>
    <property type="match status" value="1"/>
</dbReference>
<keyword evidence="4" id="KW-1133">Transmembrane helix</keyword>
<protein>
    <submittedName>
        <fullName evidence="6">1-acyl-sn-glycerol-3-phosphate acyltransferase</fullName>
    </submittedName>
</protein>
<dbReference type="RefSeq" id="WP_126752148.1">
    <property type="nucleotide sequence ID" value="NZ_PIQA01000004.1"/>
</dbReference>
<dbReference type="SUPFAM" id="SSF69593">
    <property type="entry name" value="Glycerol-3-phosphate (1)-acyltransferase"/>
    <property type="match status" value="1"/>
</dbReference>
<feature type="domain" description="Phospholipid/glycerol acyltransferase" evidence="5">
    <location>
        <begin position="92"/>
        <end position="200"/>
    </location>
</feature>
<evidence type="ECO:0000259" key="5">
    <source>
        <dbReference type="SMART" id="SM00563"/>
    </source>
</evidence>
<dbReference type="EMBL" id="PIQA01000004">
    <property type="protein sequence ID" value="RUO64462.1"/>
    <property type="molecule type" value="Genomic_DNA"/>
</dbReference>
<accession>A0A432YSA5</accession>
<keyword evidence="3 6" id="KW-0012">Acyltransferase</keyword>
<keyword evidence="4" id="KW-0472">Membrane</keyword>
<evidence type="ECO:0000313" key="7">
    <source>
        <dbReference type="Proteomes" id="UP000288361"/>
    </source>
</evidence>